<gene>
    <name evidence="2" type="ORF">FGO68_gene9398</name>
</gene>
<dbReference type="Proteomes" id="UP000785679">
    <property type="component" value="Unassembled WGS sequence"/>
</dbReference>
<feature type="transmembrane region" description="Helical" evidence="1">
    <location>
        <begin position="20"/>
        <end position="40"/>
    </location>
</feature>
<dbReference type="AlphaFoldDB" id="A0A8J8SYU2"/>
<evidence type="ECO:0000313" key="3">
    <source>
        <dbReference type="Proteomes" id="UP000785679"/>
    </source>
</evidence>
<sequence>MGGSKQDRQREALHWSVKTILYCFELLGKAHLVITIYILLTWVGEASRGVPGTGASCPSLIFRWASGYQWSRRWRARICTSRKCRWRRTQYPRLAWA</sequence>
<name>A0A8J8SYU2_HALGN</name>
<evidence type="ECO:0000256" key="1">
    <source>
        <dbReference type="SAM" id="Phobius"/>
    </source>
</evidence>
<evidence type="ECO:0000313" key="2">
    <source>
        <dbReference type="EMBL" id="TNV75303.1"/>
    </source>
</evidence>
<keyword evidence="1" id="KW-0472">Membrane</keyword>
<reference evidence="2" key="1">
    <citation type="submission" date="2019-06" db="EMBL/GenBank/DDBJ databases">
        <authorList>
            <person name="Zheng W."/>
        </authorList>
    </citation>
    <scope>NUCLEOTIDE SEQUENCE</scope>
    <source>
        <strain evidence="2">QDHG01</strain>
    </source>
</reference>
<dbReference type="EMBL" id="RRYP01015882">
    <property type="protein sequence ID" value="TNV75303.1"/>
    <property type="molecule type" value="Genomic_DNA"/>
</dbReference>
<proteinExistence type="predicted"/>
<accession>A0A8J8SYU2</accession>
<comment type="caution">
    <text evidence="2">The sequence shown here is derived from an EMBL/GenBank/DDBJ whole genome shotgun (WGS) entry which is preliminary data.</text>
</comment>
<keyword evidence="1" id="KW-0812">Transmembrane</keyword>
<protein>
    <submittedName>
        <fullName evidence="2">Uncharacterized protein</fullName>
    </submittedName>
</protein>
<keyword evidence="1" id="KW-1133">Transmembrane helix</keyword>
<keyword evidence="3" id="KW-1185">Reference proteome</keyword>
<organism evidence="2 3">
    <name type="scientific">Halteria grandinella</name>
    <dbReference type="NCBI Taxonomy" id="5974"/>
    <lineage>
        <taxon>Eukaryota</taxon>
        <taxon>Sar</taxon>
        <taxon>Alveolata</taxon>
        <taxon>Ciliophora</taxon>
        <taxon>Intramacronucleata</taxon>
        <taxon>Spirotrichea</taxon>
        <taxon>Stichotrichia</taxon>
        <taxon>Sporadotrichida</taxon>
        <taxon>Halteriidae</taxon>
        <taxon>Halteria</taxon>
    </lineage>
</organism>